<gene>
    <name evidence="3" type="ORF">E4650_08275</name>
    <name evidence="2" type="ORF">SAMN04488588_1437</name>
</gene>
<dbReference type="InterPro" id="IPR010898">
    <property type="entry name" value="Hpre_diP_synth_I"/>
</dbReference>
<accession>A0A1G6N0N2</accession>
<dbReference type="Pfam" id="PF07456">
    <property type="entry name" value="Hpre_diP_synt_I"/>
    <property type="match status" value="1"/>
</dbReference>
<feature type="transmembrane region" description="Helical" evidence="1">
    <location>
        <begin position="7"/>
        <end position="23"/>
    </location>
</feature>
<evidence type="ECO:0000256" key="1">
    <source>
        <dbReference type="SAM" id="Phobius"/>
    </source>
</evidence>
<keyword evidence="1" id="KW-0472">Membrane</keyword>
<proteinExistence type="predicted"/>
<dbReference type="EMBL" id="FMYV01000005">
    <property type="protein sequence ID" value="SDC60776.1"/>
    <property type="molecule type" value="Genomic_DNA"/>
</dbReference>
<dbReference type="EMBL" id="SRME01000005">
    <property type="protein sequence ID" value="TGG87291.1"/>
    <property type="molecule type" value="Genomic_DNA"/>
</dbReference>
<dbReference type="Proteomes" id="UP000199322">
    <property type="component" value="Unassembled WGS sequence"/>
</dbReference>
<feature type="transmembrane region" description="Helical" evidence="1">
    <location>
        <begin position="138"/>
        <end position="161"/>
    </location>
</feature>
<dbReference type="AlphaFoldDB" id="A0A1G6N0N2"/>
<organism evidence="2 4">
    <name type="scientific">Geotoga petraea</name>
    <dbReference type="NCBI Taxonomy" id="28234"/>
    <lineage>
        <taxon>Bacteria</taxon>
        <taxon>Thermotogati</taxon>
        <taxon>Thermotogota</taxon>
        <taxon>Thermotogae</taxon>
        <taxon>Petrotogales</taxon>
        <taxon>Petrotogaceae</taxon>
        <taxon>Geotoga</taxon>
    </lineage>
</organism>
<feature type="transmembrane region" description="Helical" evidence="1">
    <location>
        <begin position="43"/>
        <end position="64"/>
    </location>
</feature>
<feature type="transmembrane region" description="Helical" evidence="1">
    <location>
        <begin position="76"/>
        <end position="99"/>
    </location>
</feature>
<feature type="transmembrane region" description="Helical" evidence="1">
    <location>
        <begin position="105"/>
        <end position="131"/>
    </location>
</feature>
<name>A0A1G6N0N2_9BACT</name>
<dbReference type="Proteomes" id="UP000297288">
    <property type="component" value="Unassembled WGS sequence"/>
</dbReference>
<dbReference type="PIRSF" id="PIRSF027391">
    <property type="entry name" value="Hpre_diP_synt_I"/>
    <property type="match status" value="1"/>
</dbReference>
<reference evidence="3 5" key="2">
    <citation type="submission" date="2019-04" db="EMBL/GenBank/DDBJ databases">
        <title>Draft genome sequence data and analysis of a Fermenting Bacterium, Geotoga petraea strain HO-Geo1, isolated from heavy-oil petroleum reservoir in Russia.</title>
        <authorList>
            <person name="Grouzdev D.S."/>
            <person name="Semenova E.M."/>
            <person name="Sokolova D.S."/>
            <person name="Tourova T.P."/>
            <person name="Poltaraus A.B."/>
            <person name="Nazina T.N."/>
        </authorList>
    </citation>
    <scope>NUCLEOTIDE SEQUENCE [LARGE SCALE GENOMIC DNA]</scope>
    <source>
        <strain evidence="3 5">HO-Geo1</strain>
    </source>
</reference>
<evidence type="ECO:0000313" key="2">
    <source>
        <dbReference type="EMBL" id="SDC60776.1"/>
    </source>
</evidence>
<keyword evidence="1" id="KW-1133">Transmembrane helix</keyword>
<dbReference type="RefSeq" id="WP_091404156.1">
    <property type="nucleotide sequence ID" value="NZ_FMYV01000005.1"/>
</dbReference>
<evidence type="ECO:0000313" key="3">
    <source>
        <dbReference type="EMBL" id="TGG87291.1"/>
    </source>
</evidence>
<reference evidence="2 4" key="1">
    <citation type="submission" date="2016-10" db="EMBL/GenBank/DDBJ databases">
        <authorList>
            <person name="de Groot N.N."/>
        </authorList>
    </citation>
    <scope>NUCLEOTIDE SEQUENCE [LARGE SCALE GENOMIC DNA]</scope>
    <source>
        <strain evidence="2 4">WG14</strain>
    </source>
</reference>
<keyword evidence="4" id="KW-1185">Reference proteome</keyword>
<sequence>MQKSKKISYLAILTGLASAIYYFEAFLPLPVPVPGAKWGFSNFPVLMATVNGYGYSNTIFIAFLKTMIGSLLSGKILSPTFLLGFTGSIVSSFIMVFAYKNIKKIGVLGVSELGAFFSNVSQVIVAAIFVVKSSGIFWYLPYMVIFGAISAFINSSIVSVIKRSLDG</sequence>
<keyword evidence="1" id="KW-0812">Transmembrane</keyword>
<dbReference type="Gene3D" id="1.10.1760.20">
    <property type="match status" value="1"/>
</dbReference>
<evidence type="ECO:0000313" key="5">
    <source>
        <dbReference type="Proteomes" id="UP000297288"/>
    </source>
</evidence>
<evidence type="ECO:0000313" key="4">
    <source>
        <dbReference type="Proteomes" id="UP000199322"/>
    </source>
</evidence>
<protein>
    <submittedName>
        <fullName evidence="3">Gx transporter family protein</fullName>
    </submittedName>
    <submittedName>
        <fullName evidence="2">Heptaprenyl diphosphate synthase</fullName>
    </submittedName>
</protein>
<dbReference type="InterPro" id="IPR014535">
    <property type="entry name" value="Hpre_diP_synt_I"/>
</dbReference>
<dbReference type="STRING" id="28234.SAMN04488588_1437"/>
<dbReference type="OrthoDB" id="9799095at2"/>